<dbReference type="Gene3D" id="3.30.70.330">
    <property type="match status" value="3"/>
</dbReference>
<reference evidence="6 7" key="2">
    <citation type="submission" date="2018-11" db="EMBL/GenBank/DDBJ databases">
        <authorList>
            <consortium name="Pathogen Informatics"/>
        </authorList>
    </citation>
    <scope>NUCLEOTIDE SEQUENCE [LARGE SCALE GENOMIC DNA]</scope>
    <source>
        <strain evidence="6 7">Egypt</strain>
    </source>
</reference>
<feature type="compositionally biased region" description="Low complexity" evidence="4">
    <location>
        <begin position="56"/>
        <end position="66"/>
    </location>
</feature>
<feature type="region of interest" description="Disordered" evidence="4">
    <location>
        <begin position="120"/>
        <end position="146"/>
    </location>
</feature>
<feature type="domain" description="RRM" evidence="5">
    <location>
        <begin position="327"/>
        <end position="408"/>
    </location>
</feature>
<dbReference type="PROSITE" id="PS50102">
    <property type="entry name" value="RRM"/>
    <property type="match status" value="2"/>
</dbReference>
<name>A0A183AHF2_9TREM</name>
<dbReference type="SUPFAM" id="SSF54928">
    <property type="entry name" value="RNA-binding domain, RBD"/>
    <property type="match status" value="3"/>
</dbReference>
<dbReference type="InterPro" id="IPR050666">
    <property type="entry name" value="ESRP"/>
</dbReference>
<protein>
    <submittedName>
        <fullName evidence="8">RRM domain-containing protein</fullName>
    </submittedName>
</protein>
<organism evidence="8">
    <name type="scientific">Echinostoma caproni</name>
    <dbReference type="NCBI Taxonomy" id="27848"/>
    <lineage>
        <taxon>Eukaryota</taxon>
        <taxon>Metazoa</taxon>
        <taxon>Spiralia</taxon>
        <taxon>Lophotrochozoa</taxon>
        <taxon>Platyhelminthes</taxon>
        <taxon>Trematoda</taxon>
        <taxon>Digenea</taxon>
        <taxon>Plagiorchiida</taxon>
        <taxon>Echinostomata</taxon>
        <taxon>Echinostomatoidea</taxon>
        <taxon>Echinostomatidae</taxon>
        <taxon>Echinostoma</taxon>
    </lineage>
</organism>
<dbReference type="EMBL" id="UZAN01043383">
    <property type="protein sequence ID" value="VDP78251.1"/>
    <property type="molecule type" value="Genomic_DNA"/>
</dbReference>
<dbReference type="AlphaFoldDB" id="A0A183AHF2"/>
<feature type="domain" description="RRM" evidence="5">
    <location>
        <begin position="972"/>
        <end position="1052"/>
    </location>
</feature>
<dbReference type="SMART" id="SM00360">
    <property type="entry name" value="RRM"/>
    <property type="match status" value="2"/>
</dbReference>
<evidence type="ECO:0000313" key="7">
    <source>
        <dbReference type="Proteomes" id="UP000272942"/>
    </source>
</evidence>
<feature type="compositionally biased region" description="Polar residues" evidence="4">
    <location>
        <begin position="125"/>
        <end position="146"/>
    </location>
</feature>
<dbReference type="Proteomes" id="UP000272942">
    <property type="component" value="Unassembled WGS sequence"/>
</dbReference>
<dbReference type="GO" id="GO:0003723">
    <property type="term" value="F:RNA binding"/>
    <property type="evidence" value="ECO:0007669"/>
    <property type="project" value="UniProtKB-UniRule"/>
</dbReference>
<dbReference type="WBParaSite" id="ECPE_0000640001-mRNA-1">
    <property type="protein sequence ID" value="ECPE_0000640001-mRNA-1"/>
    <property type="gene ID" value="ECPE_0000640001"/>
</dbReference>
<feature type="compositionally biased region" description="Polar residues" evidence="4">
    <location>
        <begin position="29"/>
        <end position="42"/>
    </location>
</feature>
<sequence>ICIFLIEEDSPEFQTLIRPSKFTGDIRRSQSYSEQGNTSSTDIEPCDSHTDELIEPPMTNTTTTTTERTCNNLPTVTFVELTEECKLVTGLTDEMIVDSGSLNDAIYKNYLRELSCNSWDDETSSDGIQTSPTNGTPSAPTDDANTITNMDLGSEFGFQHPSADASDEVTGGGTNVSNDVPSSTTQGMQQRSEIGRFHAPSITPGLWPIEYCRSMAGIIERMSVDGADWSKCELIQAYYQPAIVGINISQGGISLVLSKIGRRNGEALIRFTDREQRDLALRKHKHHMGQRYIEVYAAQGSDFIAFAGGETEEAEQFLRKFTSPYQALIRMRGLPYTATTDQIIQFFAKANCPVQFGEEGVLFVNRRDGRATGDAFVIFESQAVAEEALKSHRQHIGNRYIELFKSTPAEVNQVMNAVLNPPESLTTNWNGLALDVESALNAAAAMAAGSLIDLAGTPNSVEYSNNLEHQPNTDLLSHFTFNLSPQALGLGCQLLGPGPSFHPFTGSGNVLVPSYYQPSNFGSMPVSNIDPMFYSTDHLPSFNHIQANSVLLSTDSGTNNLSSFAYPVPLVSLSTPSGVTHTTTSITGSQPSVWPYSGQTNQWAQWAAGGLNLPMDHLAKYFIRIKGMPLDTDILDILAFLEDSWRNVALHGVHRVYNILFVSEYVAQSVVEQKNGTLFIRRGAPMNSTAFVEVHQCTSEDLKQLLVTILTMLQNVATTDNSLIRPAPTVLNGLNPLVPLSVPTIPLSNPTTLSNPPSMIRPSRMGNVGRYVPDVCPISINTHHGLLTVRSSSMAPTPPITQPPTAMTATTASLPLTFSQYSATPLTTPAMAGIARSEDVNSVPVAPVLTPNLQPGSLVDLPSPMLLHGILPSIPPPQYVSPTAPGAIATGTSLQTVVTSISTGYRDMNNSVVPRSIQAPHLEPATLTISPQIKLEKSTDEFQISGFDGKFMDDGKKLDNKGPIVVNPQDQAVVQLKGLPKDVTLHEIAGLFGEKSFNLKLSSIKMEYTSDGVPNGNASILFQSRADAECIIRTADSVLLRGYRVQVRIMSKR</sequence>
<dbReference type="Pfam" id="PF00076">
    <property type="entry name" value="RRM_1"/>
    <property type="match status" value="1"/>
</dbReference>
<dbReference type="InterPro" id="IPR012677">
    <property type="entry name" value="Nucleotide-bd_a/b_plait_sf"/>
</dbReference>
<proteinExistence type="predicted"/>
<gene>
    <name evidence="6" type="ORF">ECPE_LOCUS6387</name>
</gene>
<evidence type="ECO:0000313" key="6">
    <source>
        <dbReference type="EMBL" id="VDP78251.1"/>
    </source>
</evidence>
<evidence type="ECO:0000259" key="5">
    <source>
        <dbReference type="PROSITE" id="PS50102"/>
    </source>
</evidence>
<evidence type="ECO:0000256" key="4">
    <source>
        <dbReference type="SAM" id="MobiDB-lite"/>
    </source>
</evidence>
<keyword evidence="2 3" id="KW-0694">RNA-binding</keyword>
<keyword evidence="1" id="KW-0677">Repeat</keyword>
<dbReference type="InterPro" id="IPR000504">
    <property type="entry name" value="RRM_dom"/>
</dbReference>
<accession>A0A183AHF2</accession>
<dbReference type="InterPro" id="IPR035979">
    <property type="entry name" value="RBD_domain_sf"/>
</dbReference>
<evidence type="ECO:0000313" key="8">
    <source>
        <dbReference type="WBParaSite" id="ECPE_0000640001-mRNA-1"/>
    </source>
</evidence>
<evidence type="ECO:0000256" key="1">
    <source>
        <dbReference type="ARBA" id="ARBA00022737"/>
    </source>
</evidence>
<feature type="region of interest" description="Disordered" evidence="4">
    <location>
        <begin position="27"/>
        <end position="66"/>
    </location>
</feature>
<dbReference type="OrthoDB" id="431068at2759"/>
<evidence type="ECO:0000256" key="3">
    <source>
        <dbReference type="PROSITE-ProRule" id="PRU00176"/>
    </source>
</evidence>
<dbReference type="PANTHER" id="PTHR13976">
    <property type="entry name" value="HETEROGENEOUS NUCLEAR RIBONUCLEOPROTEIN-RELATED"/>
    <property type="match status" value="1"/>
</dbReference>
<evidence type="ECO:0000256" key="2">
    <source>
        <dbReference type="ARBA" id="ARBA00022884"/>
    </source>
</evidence>
<reference evidence="8" key="1">
    <citation type="submission" date="2016-06" db="UniProtKB">
        <authorList>
            <consortium name="WormBaseParasite"/>
        </authorList>
    </citation>
    <scope>IDENTIFICATION</scope>
</reference>
<keyword evidence="7" id="KW-1185">Reference proteome</keyword>